<proteinExistence type="predicted"/>
<evidence type="ECO:0000313" key="7">
    <source>
        <dbReference type="EMBL" id="QYN52731.1"/>
    </source>
</evidence>
<protein>
    <submittedName>
        <fullName evidence="7">ABC transporter permease</fullName>
    </submittedName>
</protein>
<evidence type="ECO:0000256" key="3">
    <source>
        <dbReference type="ARBA" id="ARBA00022989"/>
    </source>
</evidence>
<dbReference type="PANTHER" id="PTHR43229">
    <property type="entry name" value="NODULATION PROTEIN J"/>
    <property type="match status" value="1"/>
</dbReference>
<evidence type="ECO:0000256" key="4">
    <source>
        <dbReference type="ARBA" id="ARBA00023136"/>
    </source>
</evidence>
<evidence type="ECO:0000256" key="2">
    <source>
        <dbReference type="ARBA" id="ARBA00022692"/>
    </source>
</evidence>
<keyword evidence="4 5" id="KW-0472">Membrane</keyword>
<feature type="transmembrane region" description="Helical" evidence="5">
    <location>
        <begin position="118"/>
        <end position="138"/>
    </location>
</feature>
<evidence type="ECO:0000259" key="6">
    <source>
        <dbReference type="Pfam" id="PF01061"/>
    </source>
</evidence>
<evidence type="ECO:0000256" key="5">
    <source>
        <dbReference type="SAM" id="Phobius"/>
    </source>
</evidence>
<feature type="transmembrane region" description="Helical" evidence="5">
    <location>
        <begin position="229"/>
        <end position="251"/>
    </location>
</feature>
<evidence type="ECO:0000256" key="1">
    <source>
        <dbReference type="ARBA" id="ARBA00004141"/>
    </source>
</evidence>
<feature type="domain" description="ABC-2 type transporter transmembrane" evidence="6">
    <location>
        <begin position="6"/>
        <end position="218"/>
    </location>
</feature>
<dbReference type="Proteomes" id="UP000826550">
    <property type="component" value="Chromosome"/>
</dbReference>
<keyword evidence="8" id="KW-1185">Reference proteome</keyword>
<comment type="subcellular location">
    <subcellularLocation>
        <location evidence="1">Membrane</location>
        <topology evidence="1">Multi-pass membrane protein</topology>
    </subcellularLocation>
</comment>
<organism evidence="7 8">
    <name type="scientific">Lactobacillus panisapium</name>
    <dbReference type="NCBI Taxonomy" id="2012495"/>
    <lineage>
        <taxon>Bacteria</taxon>
        <taxon>Bacillati</taxon>
        <taxon>Bacillota</taxon>
        <taxon>Bacilli</taxon>
        <taxon>Lactobacillales</taxon>
        <taxon>Lactobacillaceae</taxon>
        <taxon>Lactobacillus</taxon>
    </lineage>
</organism>
<feature type="transmembrane region" description="Helical" evidence="5">
    <location>
        <begin position="180"/>
        <end position="198"/>
    </location>
</feature>
<accession>A0ABX8W4T1</accession>
<dbReference type="RefSeq" id="WP_220221092.1">
    <property type="nucleotide sequence ID" value="NZ_CP048268.1"/>
</dbReference>
<dbReference type="InterPro" id="IPR051784">
    <property type="entry name" value="Nod_factor_ABC_transporter"/>
</dbReference>
<feature type="transmembrane region" description="Helical" evidence="5">
    <location>
        <begin position="25"/>
        <end position="47"/>
    </location>
</feature>
<keyword evidence="2 5" id="KW-0812">Transmembrane</keyword>
<dbReference type="PANTHER" id="PTHR43229:SF6">
    <property type="entry name" value="ABC-TYPE MULTIDRUG TRANSPORT SYSTEM, PERMEASE COMPONENT"/>
    <property type="match status" value="1"/>
</dbReference>
<reference evidence="7 8" key="1">
    <citation type="submission" date="2020-01" db="EMBL/GenBank/DDBJ databases">
        <title>Vast differences in strain-level diversity in the gut microbiota of two closely related honey bee species.</title>
        <authorList>
            <person name="Ellegaard K.M."/>
            <person name="Suenami S."/>
            <person name="Miyazaki R."/>
            <person name="Engel P."/>
        </authorList>
    </citation>
    <scope>NUCLEOTIDE SEQUENCE [LARGE SCALE GENOMIC DNA]</scope>
    <source>
        <strain evidence="7 8">ESL0416</strain>
    </source>
</reference>
<sequence>MNKLKQLVTLFVVQLKLQLKIKLRYLSATITEMIIYAGALLLILFGANGNNIGQQYGIKGNVLITLIGYLFWSNGVSALNSCSSSVESDEISGIFETEAQSALPLWLIYLVQTIVEELYTWIYLIIISIVTSFFGHFSLLDLCIAFLLIFVFTLISNLGMFGIGMIFASGSIHYKRMGQWATILQALLVMFSNIYQPMITPYQQIIPYASGIEIVRSLFIGKSVPLNTYIIFVVVNLFWLIVGIVIFNYCFKKEKKNGSFDAF</sequence>
<keyword evidence="3 5" id="KW-1133">Transmembrane helix</keyword>
<evidence type="ECO:0000313" key="8">
    <source>
        <dbReference type="Proteomes" id="UP000826550"/>
    </source>
</evidence>
<gene>
    <name evidence="7" type="ORF">GYM71_04610</name>
</gene>
<name>A0ABX8W4T1_9LACO</name>
<dbReference type="EMBL" id="CP048268">
    <property type="protein sequence ID" value="QYN52731.1"/>
    <property type="molecule type" value="Genomic_DNA"/>
</dbReference>
<feature type="transmembrane region" description="Helical" evidence="5">
    <location>
        <begin position="144"/>
        <end position="168"/>
    </location>
</feature>
<dbReference type="Pfam" id="PF01061">
    <property type="entry name" value="ABC2_membrane"/>
    <property type="match status" value="1"/>
</dbReference>
<dbReference type="InterPro" id="IPR013525">
    <property type="entry name" value="ABC2_TM"/>
</dbReference>